<organism evidence="2 3">
    <name type="scientific">Mycoemilia scoparia</name>
    <dbReference type="NCBI Taxonomy" id="417184"/>
    <lineage>
        <taxon>Eukaryota</taxon>
        <taxon>Fungi</taxon>
        <taxon>Fungi incertae sedis</taxon>
        <taxon>Zoopagomycota</taxon>
        <taxon>Kickxellomycotina</taxon>
        <taxon>Kickxellomycetes</taxon>
        <taxon>Kickxellales</taxon>
        <taxon>Kickxellaceae</taxon>
        <taxon>Mycoemilia</taxon>
    </lineage>
</organism>
<comment type="caution">
    <text evidence="2">The sequence shown here is derived from an EMBL/GenBank/DDBJ whole genome shotgun (WGS) entry which is preliminary data.</text>
</comment>
<evidence type="ECO:0000313" key="3">
    <source>
        <dbReference type="Proteomes" id="UP001150538"/>
    </source>
</evidence>
<evidence type="ECO:0000256" key="1">
    <source>
        <dbReference type="SAM" id="SignalP"/>
    </source>
</evidence>
<sequence length="188" mass="20606">MVRILTFIGLALSAVPAIFASATPGEVQMNADKADMVKNAAPADYNQVSSTGHKMSMQAAIEREVQLENMFQEAEAAGEFTDEDIQFIGEYLADQWEQEMITRGVAAPGIPFNLGPVHKGALTEIIRKVIETLKHALGFKHKRGIISKVLHPIKTVKGIFNPTHAAGQSPLSKIVKTLKRVLRMFINV</sequence>
<reference evidence="2" key="1">
    <citation type="submission" date="2022-07" db="EMBL/GenBank/DDBJ databases">
        <title>Phylogenomic reconstructions and comparative analyses of Kickxellomycotina fungi.</title>
        <authorList>
            <person name="Reynolds N.K."/>
            <person name="Stajich J.E."/>
            <person name="Barry K."/>
            <person name="Grigoriev I.V."/>
            <person name="Crous P."/>
            <person name="Smith M.E."/>
        </authorList>
    </citation>
    <scope>NUCLEOTIDE SEQUENCE</scope>
    <source>
        <strain evidence="2">NBRC 100468</strain>
    </source>
</reference>
<dbReference type="AlphaFoldDB" id="A0A9W7ZRD0"/>
<accession>A0A9W7ZRD0</accession>
<keyword evidence="3" id="KW-1185">Reference proteome</keyword>
<dbReference type="EMBL" id="JANBPU010000453">
    <property type="protein sequence ID" value="KAJ1911400.1"/>
    <property type="molecule type" value="Genomic_DNA"/>
</dbReference>
<gene>
    <name evidence="2" type="ORF">H4219_005955</name>
</gene>
<protein>
    <submittedName>
        <fullName evidence="2">Uncharacterized protein</fullName>
    </submittedName>
</protein>
<name>A0A9W7ZRD0_9FUNG</name>
<proteinExistence type="predicted"/>
<feature type="signal peptide" evidence="1">
    <location>
        <begin position="1"/>
        <end position="20"/>
    </location>
</feature>
<evidence type="ECO:0000313" key="2">
    <source>
        <dbReference type="EMBL" id="KAJ1911400.1"/>
    </source>
</evidence>
<keyword evidence="1" id="KW-0732">Signal</keyword>
<dbReference type="Proteomes" id="UP001150538">
    <property type="component" value="Unassembled WGS sequence"/>
</dbReference>
<feature type="chain" id="PRO_5040833071" evidence="1">
    <location>
        <begin position="21"/>
        <end position="188"/>
    </location>
</feature>